<comment type="caution">
    <text evidence="1">The sequence shown here is derived from an EMBL/GenBank/DDBJ whole genome shotgun (WGS) entry which is preliminary data.</text>
</comment>
<dbReference type="Proteomes" id="UP000295573">
    <property type="component" value="Unassembled WGS sequence"/>
</dbReference>
<gene>
    <name evidence="1" type="ORF">EV646_109384</name>
</gene>
<reference evidence="1 2" key="1">
    <citation type="journal article" date="2015" name="Stand. Genomic Sci.">
        <title>Genomic Encyclopedia of Bacterial and Archaeal Type Strains, Phase III: the genomes of soil and plant-associated and newly described type strains.</title>
        <authorList>
            <person name="Whitman W.B."/>
            <person name="Woyke T."/>
            <person name="Klenk H.P."/>
            <person name="Zhou Y."/>
            <person name="Lilburn T.G."/>
            <person name="Beck B.J."/>
            <person name="De Vos P."/>
            <person name="Vandamme P."/>
            <person name="Eisen J.A."/>
            <person name="Garrity G."/>
            <person name="Hugenholtz P."/>
            <person name="Kyrpides N.C."/>
        </authorList>
    </citation>
    <scope>NUCLEOTIDE SEQUENCE [LARGE SCALE GENOMIC DNA]</scope>
    <source>
        <strain evidence="1 2">VKM Ac-2541</strain>
    </source>
</reference>
<dbReference type="AlphaFoldDB" id="A0A4R2IML2"/>
<sequence>MAWTIFRCNDTGRIWLWEKPNGPGEKANVADGRRHLIPDENTRLALYGQYPVYIVPSESRLDPIPVGGPRGRWPYSANIDPYEAERFEHPWLGGF</sequence>
<name>A0A4R2IML2_9ACTN</name>
<evidence type="ECO:0000313" key="2">
    <source>
        <dbReference type="Proteomes" id="UP000295573"/>
    </source>
</evidence>
<keyword evidence="2" id="KW-1185">Reference proteome</keyword>
<dbReference type="EMBL" id="SLWR01000009">
    <property type="protein sequence ID" value="TCO45209.1"/>
    <property type="molecule type" value="Genomic_DNA"/>
</dbReference>
<protein>
    <submittedName>
        <fullName evidence="1">Uncharacterized protein</fullName>
    </submittedName>
</protein>
<evidence type="ECO:0000313" key="1">
    <source>
        <dbReference type="EMBL" id="TCO45209.1"/>
    </source>
</evidence>
<organism evidence="1 2">
    <name type="scientific">Kribbella antiqua</name>
    <dbReference type="NCBI Taxonomy" id="2512217"/>
    <lineage>
        <taxon>Bacteria</taxon>
        <taxon>Bacillati</taxon>
        <taxon>Actinomycetota</taxon>
        <taxon>Actinomycetes</taxon>
        <taxon>Propionibacteriales</taxon>
        <taxon>Kribbellaceae</taxon>
        <taxon>Kribbella</taxon>
    </lineage>
</organism>
<proteinExistence type="predicted"/>
<accession>A0A4R2IML2</accession>